<dbReference type="PIRSF" id="PIRSF028304">
    <property type="entry name" value="UCP028304"/>
    <property type="match status" value="1"/>
</dbReference>
<evidence type="ECO:0000313" key="1">
    <source>
        <dbReference type="EMBL" id="ARP20658.1"/>
    </source>
</evidence>
<reference evidence="1" key="1">
    <citation type="submission" date="2016-10" db="EMBL/GenBank/DDBJ databases">
        <title>The High Quality Genome of Vibrio alginolyticus K01M1.</title>
        <authorList>
            <person name="Wendling C."/>
            <person name="Chibani C.M."/>
            <person name="Hertel R."/>
            <person name="Sproer C."/>
            <person name="Bunk B."/>
            <person name="Overmann J."/>
            <person name="Roth O."/>
            <person name="Liesegang H."/>
        </authorList>
    </citation>
    <scope>NUCLEOTIDE SEQUENCE</scope>
    <source>
        <strain evidence="1">K05K4</strain>
    </source>
</reference>
<protein>
    <submittedName>
        <fullName evidence="1">Uncharacterized protein</fullName>
    </submittedName>
</protein>
<organism evidence="1">
    <name type="scientific">Vibrio alginolyticus</name>
    <dbReference type="NCBI Taxonomy" id="663"/>
    <lineage>
        <taxon>Bacteria</taxon>
        <taxon>Pseudomonadati</taxon>
        <taxon>Pseudomonadota</taxon>
        <taxon>Gammaproteobacteria</taxon>
        <taxon>Vibrionales</taxon>
        <taxon>Vibrionaceae</taxon>
        <taxon>Vibrio</taxon>
    </lineage>
</organism>
<name>A0A1W6USV7_VIBAL</name>
<sequence>MSEEFLKYYNRELAYLRHKGQEFGEQYPKIAARLRISEEQVDDPHVERLLEGCAFLTARIRQSLDNSYPQFTESLMGQLYPDFHAPIPSMSVIKMSCSNSTSSYFDVEEGERVVIGAPGYHECEFRTCYPVRMYPVDVTSGVFKNAPFKPVGSRWESNAHSVLKVQLTAQDEETPLGEMGAERLRFYLNGQSQLTFKLYQMLFQNLIGLSVVVDGKEVRPLTKRHLSEVGFSEDEKVVPYSKRSFSGARLLVEYLHFPEKFMFFDITELGLSELDLGEQFELYFYFDTNDDWLPKQVDEESLMVGCVPVINLFKSIMEPKRILPTEYDYHLSPQYQEAESNEVVSISDVTLRNWNKTYHNLPCYHAGEHTHYTNTSEIYWLMRREDKNWAGGYDEPGRETYISFVDKKHQLFSPDSRENWLMYVEAECCNRNLAQKLPFGGGLPQVSLPEVNDNFESVRCLVSLSETIRPEMDESTRWQLTKLLTLNHFTEEDGLATLKQTLNLYAFSGTAETKAVIDALTKLEFEPTTGRISQKGKVGFAHGIKVILTVSDQILPKEQIFLLGSVLSVYFSQYAEINIFTQLEIRLKSTGKFFHLWPALTGDKVLL</sequence>
<accession>A0A1W6USV7</accession>
<dbReference type="EMBL" id="CP017903">
    <property type="protein sequence ID" value="ARP20658.1"/>
    <property type="molecule type" value="Genomic_DNA"/>
</dbReference>
<dbReference type="InterPro" id="IPR010272">
    <property type="entry name" value="T6SS_TssF"/>
</dbReference>
<dbReference type="AlphaFoldDB" id="A0A1W6USV7"/>
<dbReference type="PANTHER" id="PTHR35370">
    <property type="entry name" value="CYTOPLASMIC PROTEIN-RELATED-RELATED"/>
    <property type="match status" value="1"/>
</dbReference>
<dbReference type="Pfam" id="PF05947">
    <property type="entry name" value="T6SS_TssF"/>
    <property type="match status" value="1"/>
</dbReference>
<proteinExistence type="predicted"/>
<dbReference type="RefSeq" id="WP_086047345.1">
    <property type="nucleotide sequence ID" value="NZ_AP023188.1"/>
</dbReference>
<dbReference type="PANTHER" id="PTHR35370:SF1">
    <property type="entry name" value="TYPE VI SECRETION SYSTEM COMPONENT TSSF1"/>
    <property type="match status" value="1"/>
</dbReference>
<gene>
    <name evidence="1" type="ORF">K05K4_39320</name>
</gene>
<dbReference type="NCBIfam" id="TIGR03359">
    <property type="entry name" value="VI_chp_6"/>
    <property type="match status" value="1"/>
</dbReference>